<feature type="repeat" description="ANK" evidence="3">
    <location>
        <begin position="67"/>
        <end position="99"/>
    </location>
</feature>
<dbReference type="OrthoDB" id="264542at2"/>
<dbReference type="Gene3D" id="1.25.40.20">
    <property type="entry name" value="Ankyrin repeat-containing domain"/>
    <property type="match status" value="1"/>
</dbReference>
<dbReference type="PANTHER" id="PTHR24171">
    <property type="entry name" value="ANKYRIN REPEAT DOMAIN-CONTAINING PROTEIN 39-RELATED"/>
    <property type="match status" value="1"/>
</dbReference>
<dbReference type="PRINTS" id="PR01415">
    <property type="entry name" value="ANKYRIN"/>
</dbReference>
<dbReference type="InterPro" id="IPR036770">
    <property type="entry name" value="Ankyrin_rpt-contain_sf"/>
</dbReference>
<keyword evidence="2 3" id="KW-0040">ANK repeat</keyword>
<dbReference type="RefSeq" id="WP_010343234.1">
    <property type="nucleotide sequence ID" value="NZ_CP132343.1"/>
</dbReference>
<dbReference type="GeneID" id="93880003"/>
<dbReference type="AlphaFoldDB" id="A0A2P5Z348"/>
<dbReference type="Proteomes" id="UP000247346">
    <property type="component" value="Unassembled WGS sequence"/>
</dbReference>
<accession>A0A2P5Z348</accession>
<dbReference type="Pfam" id="PF12796">
    <property type="entry name" value="Ank_2"/>
    <property type="match status" value="1"/>
</dbReference>
<proteinExistence type="predicted"/>
<dbReference type="InterPro" id="IPR002110">
    <property type="entry name" value="Ankyrin_rpt"/>
</dbReference>
<dbReference type="SMART" id="SM00248">
    <property type="entry name" value="ANK"/>
    <property type="match status" value="2"/>
</dbReference>
<organism evidence="4 5">
    <name type="scientific">Xanthomonas sacchari</name>
    <dbReference type="NCBI Taxonomy" id="56458"/>
    <lineage>
        <taxon>Bacteria</taxon>
        <taxon>Pseudomonadati</taxon>
        <taxon>Pseudomonadota</taxon>
        <taxon>Gammaproteobacteria</taxon>
        <taxon>Lysobacterales</taxon>
        <taxon>Lysobacteraceae</taxon>
        <taxon>Xanthomonas</taxon>
    </lineage>
</organism>
<evidence type="ECO:0000256" key="1">
    <source>
        <dbReference type="ARBA" id="ARBA00022737"/>
    </source>
</evidence>
<gene>
    <name evidence="4" type="ORF">XsacCFBP4641_12395</name>
</gene>
<evidence type="ECO:0000256" key="3">
    <source>
        <dbReference type="PROSITE-ProRule" id="PRU00023"/>
    </source>
</evidence>
<dbReference type="EMBL" id="MDEK01000010">
    <property type="protein sequence ID" value="PPU82113.1"/>
    <property type="molecule type" value="Genomic_DNA"/>
</dbReference>
<evidence type="ECO:0000313" key="5">
    <source>
        <dbReference type="Proteomes" id="UP000247346"/>
    </source>
</evidence>
<evidence type="ECO:0000313" key="4">
    <source>
        <dbReference type="EMBL" id="PPU82113.1"/>
    </source>
</evidence>
<sequence>MNGSYDLEAALSTFRQLAMFEDCEVSGPESPGMDGDTPLHIAAMNGDLKVVEIFIPFVKNIDIKGGIGSSPLHYAVRWGHPEVAKLLLRHGADINLQDDYGDTPSSLMKGQACFHAILQERAGQVTP</sequence>
<protein>
    <submittedName>
        <fullName evidence="4">Ankyrin repeat domain-containing protein</fullName>
    </submittedName>
</protein>
<keyword evidence="1" id="KW-0677">Repeat</keyword>
<feature type="repeat" description="ANK" evidence="3">
    <location>
        <begin position="34"/>
        <end position="66"/>
    </location>
</feature>
<dbReference type="SUPFAM" id="SSF48403">
    <property type="entry name" value="Ankyrin repeat"/>
    <property type="match status" value="1"/>
</dbReference>
<dbReference type="PROSITE" id="PS50297">
    <property type="entry name" value="ANK_REP_REGION"/>
    <property type="match status" value="2"/>
</dbReference>
<name>A0A2P5Z348_9XANT</name>
<dbReference type="PROSITE" id="PS50088">
    <property type="entry name" value="ANK_REPEAT"/>
    <property type="match status" value="2"/>
</dbReference>
<reference evidence="4 5" key="1">
    <citation type="submission" date="2016-08" db="EMBL/GenBank/DDBJ databases">
        <authorList>
            <person name="Seilhamer J.J."/>
        </authorList>
    </citation>
    <scope>NUCLEOTIDE SEQUENCE [LARGE SCALE GENOMIC DNA]</scope>
    <source>
        <strain evidence="4 5">CFBP4641</strain>
    </source>
</reference>
<evidence type="ECO:0000256" key="2">
    <source>
        <dbReference type="ARBA" id="ARBA00023043"/>
    </source>
</evidence>
<comment type="caution">
    <text evidence="4">The sequence shown here is derived from an EMBL/GenBank/DDBJ whole genome shotgun (WGS) entry which is preliminary data.</text>
</comment>